<feature type="domain" description="DUF1023" evidence="2">
    <location>
        <begin position="283"/>
        <end position="446"/>
    </location>
</feature>
<dbReference type="InterPro" id="IPR029058">
    <property type="entry name" value="AB_hydrolase_fold"/>
</dbReference>
<protein>
    <recommendedName>
        <fullName evidence="6">Alpha/beta hydrolase</fullName>
    </recommendedName>
</protein>
<evidence type="ECO:0000256" key="1">
    <source>
        <dbReference type="SAM" id="MobiDB-lite"/>
    </source>
</evidence>
<comment type="caution">
    <text evidence="4">The sequence shown here is derived from an EMBL/GenBank/DDBJ whole genome shotgun (WGS) entry which is preliminary data.</text>
</comment>
<evidence type="ECO:0008006" key="6">
    <source>
        <dbReference type="Google" id="ProtNLM"/>
    </source>
</evidence>
<reference evidence="4 5" key="1">
    <citation type="submission" date="2021-02" db="EMBL/GenBank/DDBJ databases">
        <title>Actinophytocola xerophila sp. nov., isolated from soil of cotton cropping field.</title>
        <authorList>
            <person name="Huang R."/>
            <person name="Chen X."/>
            <person name="Ge X."/>
            <person name="Liu W."/>
        </authorList>
    </citation>
    <scope>NUCLEOTIDE SEQUENCE [LARGE SCALE GENOMIC DNA]</scope>
    <source>
        <strain evidence="4 5">S1-96</strain>
    </source>
</reference>
<feature type="compositionally biased region" description="Basic and acidic residues" evidence="1">
    <location>
        <begin position="491"/>
        <end position="500"/>
    </location>
</feature>
<evidence type="ECO:0000313" key="4">
    <source>
        <dbReference type="EMBL" id="MCT2582905.1"/>
    </source>
</evidence>
<name>A0ABT2J4X5_9PSEU</name>
<proteinExistence type="predicted"/>
<sequence>MPIPEPTSAHGLWPRVRAVTGWITSDEVQVAALGAEWRAAGEHFAAAAEAHRVADLAAIWGDDVGMAFDTKLGGNRELAGGSVARMAALAAKADLFAGEIVRVKTGINDIVDANLATYAILGTIPGGLGAAAQDVFATQVAGLVDQLVTESAGRISGQQGLPPSPPEGATPEENAAYWRSLTPEQRDRLARERPELVGSRDGFPTTHRDIANRILLDREKAALLAERDRLLDHMAGKPGPHSAELMMLAEIDEELGGIGVIESRLDRGYYLLGFDTRGRGEDATAIIAHGNPDTAAHVATYVPGAESGFGELDRLMRESDAMYASANSADPANPTSAVITWLGYDAPDTVLHAVSPAYAEAAKGALDDFQHGLRATDEGEPAHHTVVGHSYGTVVTGYAARDEHLPVDDVLVLGSPGMGVRTAAELNIPDDRVWVLENNDDLIADTESHGADPGDDAFGARQLSADPEGRQPTRLWEIDPREIREQHEDYFYPKDGRDPAYHNIGDVIAGRPPSHP</sequence>
<gene>
    <name evidence="4" type="ORF">JT362_07205</name>
</gene>
<dbReference type="SUPFAM" id="SSF53474">
    <property type="entry name" value="alpha/beta-Hydrolases"/>
    <property type="match status" value="1"/>
</dbReference>
<dbReference type="Pfam" id="PF25547">
    <property type="entry name" value="WXG100_2"/>
    <property type="match status" value="1"/>
</dbReference>
<organism evidence="4 5">
    <name type="scientific">Actinophytocola gossypii</name>
    <dbReference type="NCBI Taxonomy" id="2812003"/>
    <lineage>
        <taxon>Bacteria</taxon>
        <taxon>Bacillati</taxon>
        <taxon>Actinomycetota</taxon>
        <taxon>Actinomycetes</taxon>
        <taxon>Pseudonocardiales</taxon>
        <taxon>Pseudonocardiaceae</taxon>
    </lineage>
</organism>
<dbReference type="Proteomes" id="UP001156441">
    <property type="component" value="Unassembled WGS sequence"/>
</dbReference>
<accession>A0ABT2J4X5</accession>
<feature type="region of interest" description="Disordered" evidence="1">
    <location>
        <begin position="446"/>
        <end position="471"/>
    </location>
</feature>
<dbReference type="InterPro" id="IPR057746">
    <property type="entry name" value="CpnT-like_N"/>
</dbReference>
<feature type="region of interest" description="Disordered" evidence="1">
    <location>
        <begin position="491"/>
        <end position="516"/>
    </location>
</feature>
<dbReference type="EMBL" id="JAFFZE010000006">
    <property type="protein sequence ID" value="MCT2582905.1"/>
    <property type="molecule type" value="Genomic_DNA"/>
</dbReference>
<evidence type="ECO:0000259" key="2">
    <source>
        <dbReference type="Pfam" id="PF06259"/>
    </source>
</evidence>
<evidence type="ECO:0000313" key="5">
    <source>
        <dbReference type="Proteomes" id="UP001156441"/>
    </source>
</evidence>
<evidence type="ECO:0000259" key="3">
    <source>
        <dbReference type="Pfam" id="PF25547"/>
    </source>
</evidence>
<dbReference type="Pfam" id="PF06259">
    <property type="entry name" value="Abhydrolase_8"/>
    <property type="match status" value="1"/>
</dbReference>
<keyword evidence="5" id="KW-1185">Reference proteome</keyword>
<dbReference type="RefSeq" id="WP_260190238.1">
    <property type="nucleotide sequence ID" value="NZ_JAFFZE010000006.1"/>
</dbReference>
<dbReference type="InterPro" id="IPR010427">
    <property type="entry name" value="DUF1023"/>
</dbReference>
<feature type="domain" description="Outer membrane channel protein CpnT-like N-terminal" evidence="3">
    <location>
        <begin position="3"/>
        <end position="142"/>
    </location>
</feature>